<gene>
    <name evidence="3" type="ORF">HNQ72_005375</name>
</gene>
<dbReference type="Gene3D" id="1.20.1050.10">
    <property type="match status" value="1"/>
</dbReference>
<evidence type="ECO:0000259" key="1">
    <source>
        <dbReference type="PROSITE" id="PS50404"/>
    </source>
</evidence>
<comment type="caution">
    <text evidence="3">The sequence shown here is derived from an EMBL/GenBank/DDBJ whole genome shotgun (WGS) entry which is preliminary data.</text>
</comment>
<dbReference type="InterPro" id="IPR004046">
    <property type="entry name" value="GST_C"/>
</dbReference>
<dbReference type="SFLD" id="SFLDG00358">
    <property type="entry name" value="Main_(cytGST)"/>
    <property type="match status" value="1"/>
</dbReference>
<dbReference type="CDD" id="cd03057">
    <property type="entry name" value="GST_N_Beta"/>
    <property type="match status" value="1"/>
</dbReference>
<feature type="domain" description="GST N-terminal" evidence="1">
    <location>
        <begin position="1"/>
        <end position="81"/>
    </location>
</feature>
<dbReference type="Proteomes" id="UP000547879">
    <property type="component" value="Unassembled WGS sequence"/>
</dbReference>
<evidence type="ECO:0000259" key="2">
    <source>
        <dbReference type="PROSITE" id="PS50405"/>
    </source>
</evidence>
<dbReference type="AlphaFoldDB" id="A0A7W9YBF8"/>
<dbReference type="EC" id="2.5.1.18" evidence="3"/>
<dbReference type="PANTHER" id="PTHR44051">
    <property type="entry name" value="GLUTATHIONE S-TRANSFERASE-RELATED"/>
    <property type="match status" value="1"/>
</dbReference>
<dbReference type="PROSITE" id="PS50404">
    <property type="entry name" value="GST_NTER"/>
    <property type="match status" value="1"/>
</dbReference>
<dbReference type="SFLD" id="SFLDS00019">
    <property type="entry name" value="Glutathione_Transferase_(cytos"/>
    <property type="match status" value="1"/>
</dbReference>
<name>A0A7W9YBF8_9HYPH</name>
<dbReference type="InterPro" id="IPR036282">
    <property type="entry name" value="Glutathione-S-Trfase_C_sf"/>
</dbReference>
<dbReference type="InterPro" id="IPR010987">
    <property type="entry name" value="Glutathione-S-Trfase_C-like"/>
</dbReference>
<dbReference type="PROSITE" id="PS50405">
    <property type="entry name" value="GST_CTER"/>
    <property type="match status" value="1"/>
</dbReference>
<organism evidence="3 4">
    <name type="scientific">Rhizobium wenxiniae</name>
    <dbReference type="NCBI Taxonomy" id="1737357"/>
    <lineage>
        <taxon>Bacteria</taxon>
        <taxon>Pseudomonadati</taxon>
        <taxon>Pseudomonadota</taxon>
        <taxon>Alphaproteobacteria</taxon>
        <taxon>Hyphomicrobiales</taxon>
        <taxon>Rhizobiaceae</taxon>
        <taxon>Rhizobium/Agrobacterium group</taxon>
        <taxon>Rhizobium</taxon>
    </lineage>
</organism>
<dbReference type="SUPFAM" id="SSF47616">
    <property type="entry name" value="GST C-terminal domain-like"/>
    <property type="match status" value="1"/>
</dbReference>
<dbReference type="GO" id="GO:0004364">
    <property type="term" value="F:glutathione transferase activity"/>
    <property type="evidence" value="ECO:0007669"/>
    <property type="project" value="UniProtKB-EC"/>
</dbReference>
<dbReference type="Pfam" id="PF13409">
    <property type="entry name" value="GST_N_2"/>
    <property type="match status" value="1"/>
</dbReference>
<dbReference type="EMBL" id="JACHEG010000010">
    <property type="protein sequence ID" value="MBB6165527.1"/>
    <property type="molecule type" value="Genomic_DNA"/>
</dbReference>
<dbReference type="RefSeq" id="WP_183996907.1">
    <property type="nucleotide sequence ID" value="NZ_BMHW01000011.1"/>
</dbReference>
<dbReference type="InterPro" id="IPR004045">
    <property type="entry name" value="Glutathione_S-Trfase_N"/>
</dbReference>
<dbReference type="SUPFAM" id="SSF52833">
    <property type="entry name" value="Thioredoxin-like"/>
    <property type="match status" value="1"/>
</dbReference>
<protein>
    <submittedName>
        <fullName evidence="3">Glutathione S-transferase</fullName>
        <ecNumber evidence="3">2.5.1.18</ecNumber>
    </submittedName>
</protein>
<proteinExistence type="predicted"/>
<dbReference type="InterPro" id="IPR040079">
    <property type="entry name" value="Glutathione_S-Trfase"/>
</dbReference>
<accession>A0A7W9YBF8</accession>
<dbReference type="InterPro" id="IPR036249">
    <property type="entry name" value="Thioredoxin-like_sf"/>
</dbReference>
<keyword evidence="3" id="KW-0808">Transferase</keyword>
<evidence type="ECO:0000313" key="4">
    <source>
        <dbReference type="Proteomes" id="UP000547879"/>
    </source>
</evidence>
<sequence length="195" mass="21773">MRLYYYPGACSLSDHIALREAGAEFEIESVDLQTKITSSGDDFTKINPKGYVPALVLDNGDVISENVAILDWIASSYPELGVEGNLGRTRLLEVLAFISSELHQGFESLWSHRSADEIARAKAALIPRFGFLSESFEGAFLFGEKPTVADFYLFVMLLWAERYSLGLEPHLVEYRERLKSRLNTSGAMKAEGLIQ</sequence>
<dbReference type="PANTHER" id="PTHR44051:SF8">
    <property type="entry name" value="GLUTATHIONE S-TRANSFERASE GSTA"/>
    <property type="match status" value="1"/>
</dbReference>
<dbReference type="Gene3D" id="3.40.30.10">
    <property type="entry name" value="Glutaredoxin"/>
    <property type="match status" value="1"/>
</dbReference>
<dbReference type="Pfam" id="PF00043">
    <property type="entry name" value="GST_C"/>
    <property type="match status" value="1"/>
</dbReference>
<keyword evidence="4" id="KW-1185">Reference proteome</keyword>
<reference evidence="3 4" key="1">
    <citation type="submission" date="2020-08" db="EMBL/GenBank/DDBJ databases">
        <title>Genomic Encyclopedia of Type Strains, Phase IV (KMG-IV): sequencing the most valuable type-strain genomes for metagenomic binning, comparative biology and taxonomic classification.</title>
        <authorList>
            <person name="Goeker M."/>
        </authorList>
    </citation>
    <scope>NUCLEOTIDE SEQUENCE [LARGE SCALE GENOMIC DNA]</scope>
    <source>
        <strain evidence="3 4">DSM 100734</strain>
    </source>
</reference>
<feature type="domain" description="GST C-terminal" evidence="2">
    <location>
        <begin position="84"/>
        <end position="195"/>
    </location>
</feature>
<evidence type="ECO:0000313" key="3">
    <source>
        <dbReference type="EMBL" id="MBB6165527.1"/>
    </source>
</evidence>